<organism evidence="1 2">
    <name type="scientific">Ramlibacter algicola</name>
    <dbReference type="NCBI Taxonomy" id="2795217"/>
    <lineage>
        <taxon>Bacteria</taxon>
        <taxon>Pseudomonadati</taxon>
        <taxon>Pseudomonadota</taxon>
        <taxon>Betaproteobacteria</taxon>
        <taxon>Burkholderiales</taxon>
        <taxon>Comamonadaceae</taxon>
        <taxon>Ramlibacter</taxon>
    </lineage>
</organism>
<dbReference type="RefSeq" id="WP_200786086.1">
    <property type="nucleotide sequence ID" value="NZ_JAEDAO010000001.1"/>
</dbReference>
<dbReference type="Gene3D" id="1.20.1290.10">
    <property type="entry name" value="AhpD-like"/>
    <property type="match status" value="1"/>
</dbReference>
<evidence type="ECO:0000313" key="1">
    <source>
        <dbReference type="EMBL" id="MBK0391257.1"/>
    </source>
</evidence>
<dbReference type="AlphaFoldDB" id="A0A934PYY2"/>
<evidence type="ECO:0000313" key="2">
    <source>
        <dbReference type="Proteomes" id="UP000617041"/>
    </source>
</evidence>
<dbReference type="Proteomes" id="UP000617041">
    <property type="component" value="Unassembled WGS sequence"/>
</dbReference>
<protein>
    <recommendedName>
        <fullName evidence="3">Carboxymuconolactone decarboxylase family protein</fullName>
    </recommendedName>
</protein>
<keyword evidence="2" id="KW-1185">Reference proteome</keyword>
<gene>
    <name evidence="1" type="ORF">I8E28_01520</name>
</gene>
<dbReference type="InterPro" id="IPR029032">
    <property type="entry name" value="AhpD-like"/>
</dbReference>
<dbReference type="SUPFAM" id="SSF69118">
    <property type="entry name" value="AhpD-like"/>
    <property type="match status" value="1"/>
</dbReference>
<accession>A0A934PYY2</accession>
<dbReference type="EMBL" id="JAEDAO010000001">
    <property type="protein sequence ID" value="MBK0391257.1"/>
    <property type="molecule type" value="Genomic_DNA"/>
</dbReference>
<comment type="caution">
    <text evidence="1">The sequence shown here is derived from an EMBL/GenBank/DDBJ whole genome shotgun (WGS) entry which is preliminary data.</text>
</comment>
<reference evidence="1" key="1">
    <citation type="submission" date="2020-12" db="EMBL/GenBank/DDBJ databases">
        <title>Ramlibacter sp. nov., isolated from a freshwater alga, Cryptomonas.</title>
        <authorList>
            <person name="Kim H.M."/>
            <person name="Jeon C.O."/>
        </authorList>
    </citation>
    <scope>NUCLEOTIDE SEQUENCE</scope>
    <source>
        <strain evidence="1">CrO1</strain>
    </source>
</reference>
<sequence>MREHFSDEEIAQLSFAIAQINAWNRLGVGMRVPVGPRAITLRAAA</sequence>
<name>A0A934PYY2_9BURK</name>
<proteinExistence type="predicted"/>
<evidence type="ECO:0008006" key="3">
    <source>
        <dbReference type="Google" id="ProtNLM"/>
    </source>
</evidence>